<protein>
    <recommendedName>
        <fullName evidence="3">Required for respiratory growth protein 9, mitochondrial</fullName>
    </recommendedName>
</protein>
<evidence type="ECO:0000313" key="6">
    <source>
        <dbReference type="Proteomes" id="UP000092583"/>
    </source>
</evidence>
<comment type="similarity">
    <text evidence="2">Belongs to the RRG9 family.</text>
</comment>
<feature type="region of interest" description="Disordered" evidence="4">
    <location>
        <begin position="334"/>
        <end position="378"/>
    </location>
</feature>
<dbReference type="AlphaFoldDB" id="A0A1B9IWZ0"/>
<reference evidence="6" key="2">
    <citation type="submission" date="2013-12" db="EMBL/GenBank/DDBJ databases">
        <title>Evolution of pathogenesis and genome organization in the Tremellales.</title>
        <authorList>
            <person name="Cuomo C."/>
            <person name="Litvintseva A."/>
            <person name="Heitman J."/>
            <person name="Chen Y."/>
            <person name="Sun S."/>
            <person name="Springer D."/>
            <person name="Dromer F."/>
            <person name="Young S."/>
            <person name="Zeng Q."/>
            <person name="Chapman S."/>
            <person name="Gujja S."/>
            <person name="Saif S."/>
            <person name="Birren B."/>
        </authorList>
    </citation>
    <scope>NUCLEOTIDE SEQUENCE [LARGE SCALE GENOMIC DNA]</scope>
    <source>
        <strain evidence="6">CBS 10435</strain>
    </source>
</reference>
<dbReference type="EMBL" id="KI669460">
    <property type="protein sequence ID" value="OCF60032.1"/>
    <property type="molecule type" value="Genomic_DNA"/>
</dbReference>
<dbReference type="Proteomes" id="UP000092583">
    <property type="component" value="Unassembled WGS sequence"/>
</dbReference>
<comment type="function">
    <text evidence="1">Required for respiratory activity and maintenance and expression of the mitochondrial genome.</text>
</comment>
<name>A0A1B9IWZ0_9TREE</name>
<evidence type="ECO:0000313" key="5">
    <source>
        <dbReference type="EMBL" id="OCF60032.1"/>
    </source>
</evidence>
<evidence type="ECO:0000256" key="1">
    <source>
        <dbReference type="ARBA" id="ARBA00003548"/>
    </source>
</evidence>
<feature type="region of interest" description="Disordered" evidence="4">
    <location>
        <begin position="94"/>
        <end position="121"/>
    </location>
</feature>
<evidence type="ECO:0000256" key="3">
    <source>
        <dbReference type="ARBA" id="ARBA00013566"/>
    </source>
</evidence>
<feature type="region of interest" description="Disordered" evidence="4">
    <location>
        <begin position="180"/>
        <end position="236"/>
    </location>
</feature>
<evidence type="ECO:0000256" key="2">
    <source>
        <dbReference type="ARBA" id="ARBA00010895"/>
    </source>
</evidence>
<dbReference type="OrthoDB" id="5578174at2759"/>
<feature type="region of interest" description="Disordered" evidence="4">
    <location>
        <begin position="255"/>
        <end position="285"/>
    </location>
</feature>
<accession>A0A1B9IWZ0</accession>
<organism evidence="5 6">
    <name type="scientific">Kwoniella mangroviensis CBS 10435</name>
    <dbReference type="NCBI Taxonomy" id="1331196"/>
    <lineage>
        <taxon>Eukaryota</taxon>
        <taxon>Fungi</taxon>
        <taxon>Dikarya</taxon>
        <taxon>Basidiomycota</taxon>
        <taxon>Agaricomycotina</taxon>
        <taxon>Tremellomycetes</taxon>
        <taxon>Tremellales</taxon>
        <taxon>Cryptococcaceae</taxon>
        <taxon>Kwoniella</taxon>
    </lineage>
</organism>
<dbReference type="PANTHER" id="PTHR13475">
    <property type="entry name" value="NEUGRIN"/>
    <property type="match status" value="1"/>
</dbReference>
<dbReference type="GO" id="GO:0005634">
    <property type="term" value="C:nucleus"/>
    <property type="evidence" value="ECO:0007669"/>
    <property type="project" value="TreeGrafter"/>
</dbReference>
<evidence type="ECO:0000256" key="4">
    <source>
        <dbReference type="SAM" id="MobiDB-lite"/>
    </source>
</evidence>
<feature type="compositionally biased region" description="Basic and acidic residues" evidence="4">
    <location>
        <begin position="215"/>
        <end position="233"/>
    </location>
</feature>
<gene>
    <name evidence="5" type="ORF">L486_02705</name>
</gene>
<sequence length="389" mass="44101">MFISSRASSSRLRPTICTICRSFTSTSAVSVKRPQKPYEAPVAKIDAYGNRIPIDFHSLGDKAEIKRKEFLESLSERRSRSYIEKYGNSEKFGLRRSSNRNYQRDEDLGDRARNSNSDGGLYDELEAEDWRAKIGIKSSYYTTKSLKPGRRKFDRAMESYMEEAKRLNPNADQIKLENEYKKDQKKGRKQKIPGLPPPGMQNNRRDSRLTAPHRIGSDRKKFNNENDRDDKRSKLFLKSPKKTFGLNLITFSNSRGGGYQGGNDHNPSSSLSEPKQPKSSSEYWRPTKKLTYSAMAGLRTLYSMNPEKFNRQFLSEKFGISREAVTRILKSKYRSNSTDDEGSGLGSGSGLVIPGGNDTLKGTKWDRNPGSSEEISPVPAILRAFGRDK</sequence>
<dbReference type="STRING" id="1331196.A0A1B9IWZ0"/>
<keyword evidence="6" id="KW-1185">Reference proteome</keyword>
<reference evidence="5 6" key="1">
    <citation type="submission" date="2013-07" db="EMBL/GenBank/DDBJ databases">
        <title>The Genome Sequence of Kwoniella mangroviensis CBS10435.</title>
        <authorList>
            <consortium name="The Broad Institute Genome Sequencing Platform"/>
            <person name="Cuomo C."/>
            <person name="Litvintseva A."/>
            <person name="Chen Y."/>
            <person name="Heitman J."/>
            <person name="Sun S."/>
            <person name="Springer D."/>
            <person name="Dromer F."/>
            <person name="Young S.K."/>
            <person name="Zeng Q."/>
            <person name="Gargeya S."/>
            <person name="Fitzgerald M."/>
            <person name="Abouelleil A."/>
            <person name="Alvarado L."/>
            <person name="Berlin A.M."/>
            <person name="Chapman S.B."/>
            <person name="Dewar J."/>
            <person name="Goldberg J."/>
            <person name="Griggs A."/>
            <person name="Gujja S."/>
            <person name="Hansen M."/>
            <person name="Howarth C."/>
            <person name="Imamovic A."/>
            <person name="Larimer J."/>
            <person name="McCowan C."/>
            <person name="Murphy C."/>
            <person name="Pearson M."/>
            <person name="Priest M."/>
            <person name="Roberts A."/>
            <person name="Saif S."/>
            <person name="Shea T."/>
            <person name="Sykes S."/>
            <person name="Wortman J."/>
            <person name="Nusbaum C."/>
            <person name="Birren B."/>
        </authorList>
    </citation>
    <scope>NUCLEOTIDE SEQUENCE [LARGE SCALE GENOMIC DNA]</scope>
    <source>
        <strain evidence="5 6">CBS 10435</strain>
    </source>
</reference>
<dbReference type="InterPro" id="IPR010487">
    <property type="entry name" value="NGRN/Rrg9"/>
</dbReference>
<proteinExistence type="inferred from homology"/>
<feature type="compositionally biased region" description="Basic and acidic residues" evidence="4">
    <location>
        <begin position="102"/>
        <end position="113"/>
    </location>
</feature>
<dbReference type="PANTHER" id="PTHR13475:SF3">
    <property type="entry name" value="NEUGRIN"/>
    <property type="match status" value="1"/>
</dbReference>
<feature type="compositionally biased region" description="Polar residues" evidence="4">
    <location>
        <begin position="263"/>
        <end position="282"/>
    </location>
</feature>